<feature type="domain" description="Helix-hairpin-helix DNA-binding motif class 1" evidence="3">
    <location>
        <begin position="167"/>
        <end position="186"/>
    </location>
</feature>
<dbReference type="InterPro" id="IPR004509">
    <property type="entry name" value="Competence_ComEA_HhH"/>
</dbReference>
<dbReference type="GO" id="GO:0015627">
    <property type="term" value="C:type II protein secretion system complex"/>
    <property type="evidence" value="ECO:0007669"/>
    <property type="project" value="TreeGrafter"/>
</dbReference>
<dbReference type="PANTHER" id="PTHR21180">
    <property type="entry name" value="ENDONUCLEASE/EXONUCLEASE/PHOSPHATASE FAMILY DOMAIN-CONTAINING PROTEIN 1"/>
    <property type="match status" value="1"/>
</dbReference>
<dbReference type="NCBIfam" id="TIGR00426">
    <property type="entry name" value="competence protein ComEA helix-hairpin-helix repeat region"/>
    <property type="match status" value="1"/>
</dbReference>
<proteinExistence type="predicted"/>
<feature type="signal peptide" evidence="2">
    <location>
        <begin position="1"/>
        <end position="21"/>
    </location>
</feature>
<dbReference type="Pfam" id="PF10531">
    <property type="entry name" value="SLBB"/>
    <property type="match status" value="1"/>
</dbReference>
<dbReference type="InterPro" id="IPR051675">
    <property type="entry name" value="Endo/Exo/Phosphatase_dom_1"/>
</dbReference>
<evidence type="ECO:0000259" key="3">
    <source>
        <dbReference type="SMART" id="SM00278"/>
    </source>
</evidence>
<dbReference type="GO" id="GO:0003677">
    <property type="term" value="F:DNA binding"/>
    <property type="evidence" value="ECO:0007669"/>
    <property type="project" value="InterPro"/>
</dbReference>
<gene>
    <name evidence="4" type="ORF">IAA07_13475</name>
</gene>
<dbReference type="SMART" id="SM00278">
    <property type="entry name" value="HhH1"/>
    <property type="match status" value="2"/>
</dbReference>
<feature type="region of interest" description="Disordered" evidence="1">
    <location>
        <begin position="42"/>
        <end position="62"/>
    </location>
</feature>
<dbReference type="EMBL" id="DWZA01000109">
    <property type="protein sequence ID" value="HJA72561.1"/>
    <property type="molecule type" value="Genomic_DNA"/>
</dbReference>
<dbReference type="GO" id="GO:0015628">
    <property type="term" value="P:protein secretion by the type II secretion system"/>
    <property type="evidence" value="ECO:0007669"/>
    <property type="project" value="TreeGrafter"/>
</dbReference>
<sequence length="219" mass="22836">MKYKKAAVAAACMACAGICYGMSAGPAQQAAVYEEASGENLEESGSAGYGGYEAQESETAESSTEMETVPVPLYYVHICGEVVSPGVYQLEEGSRVFQAVEAAGGLTEAAAEEYLNLAGPVTDGMKIVVLSEEEAEASGLTPEAGLQAVSGTAGGDGKVNLNTAGKEELMTLNGIGESRAADIIRYREEEGPFRSIEDIKNISGIKDAAFEKIKDRISV</sequence>
<feature type="domain" description="Helix-hairpin-helix DNA-binding motif class 1" evidence="3">
    <location>
        <begin position="197"/>
        <end position="216"/>
    </location>
</feature>
<comment type="caution">
    <text evidence="4">The sequence shown here is derived from an EMBL/GenBank/DDBJ whole genome shotgun (WGS) entry which is preliminary data.</text>
</comment>
<organism evidence="4 5">
    <name type="scientific">Candidatus Lachnoclostridium stercoravium</name>
    <dbReference type="NCBI Taxonomy" id="2838633"/>
    <lineage>
        <taxon>Bacteria</taxon>
        <taxon>Bacillati</taxon>
        <taxon>Bacillota</taxon>
        <taxon>Clostridia</taxon>
        <taxon>Lachnospirales</taxon>
        <taxon>Lachnospiraceae</taxon>
    </lineage>
</organism>
<dbReference type="SUPFAM" id="SSF47781">
    <property type="entry name" value="RuvA domain 2-like"/>
    <property type="match status" value="1"/>
</dbReference>
<dbReference type="Proteomes" id="UP000823900">
    <property type="component" value="Unassembled WGS sequence"/>
</dbReference>
<dbReference type="PANTHER" id="PTHR21180:SF32">
    <property type="entry name" value="ENDONUCLEASE_EXONUCLEASE_PHOSPHATASE FAMILY DOMAIN-CONTAINING PROTEIN 1"/>
    <property type="match status" value="1"/>
</dbReference>
<dbReference type="Pfam" id="PF12836">
    <property type="entry name" value="HHH_3"/>
    <property type="match status" value="1"/>
</dbReference>
<keyword evidence="2" id="KW-0732">Signal</keyword>
<reference evidence="4" key="2">
    <citation type="submission" date="2021-04" db="EMBL/GenBank/DDBJ databases">
        <authorList>
            <person name="Gilroy R."/>
        </authorList>
    </citation>
    <scope>NUCLEOTIDE SEQUENCE</scope>
    <source>
        <strain evidence="4">CHK178-16964</strain>
    </source>
</reference>
<protein>
    <submittedName>
        <fullName evidence="4">Helix-hairpin-helix domain-containing protein</fullName>
    </submittedName>
</protein>
<dbReference type="InterPro" id="IPR010994">
    <property type="entry name" value="RuvA_2-like"/>
</dbReference>
<evidence type="ECO:0000256" key="2">
    <source>
        <dbReference type="SAM" id="SignalP"/>
    </source>
</evidence>
<evidence type="ECO:0000313" key="5">
    <source>
        <dbReference type="Proteomes" id="UP000823900"/>
    </source>
</evidence>
<name>A0A9D2HJI1_9FIRM</name>
<evidence type="ECO:0000256" key="1">
    <source>
        <dbReference type="SAM" id="MobiDB-lite"/>
    </source>
</evidence>
<accession>A0A9D2HJI1</accession>
<dbReference type="Gene3D" id="1.10.150.280">
    <property type="entry name" value="AF1531-like domain"/>
    <property type="match status" value="1"/>
</dbReference>
<dbReference type="AlphaFoldDB" id="A0A9D2HJI1"/>
<feature type="chain" id="PRO_5039154829" evidence="2">
    <location>
        <begin position="22"/>
        <end position="219"/>
    </location>
</feature>
<dbReference type="InterPro" id="IPR019554">
    <property type="entry name" value="Soluble_ligand-bd"/>
</dbReference>
<reference evidence="4" key="1">
    <citation type="journal article" date="2021" name="PeerJ">
        <title>Extensive microbial diversity within the chicken gut microbiome revealed by metagenomics and culture.</title>
        <authorList>
            <person name="Gilroy R."/>
            <person name="Ravi A."/>
            <person name="Getino M."/>
            <person name="Pursley I."/>
            <person name="Horton D.L."/>
            <person name="Alikhan N.F."/>
            <person name="Baker D."/>
            <person name="Gharbi K."/>
            <person name="Hall N."/>
            <person name="Watson M."/>
            <person name="Adriaenssens E.M."/>
            <person name="Foster-Nyarko E."/>
            <person name="Jarju S."/>
            <person name="Secka A."/>
            <person name="Antonio M."/>
            <person name="Oren A."/>
            <person name="Chaudhuri R.R."/>
            <person name="La Ragione R."/>
            <person name="Hildebrand F."/>
            <person name="Pallen M.J."/>
        </authorList>
    </citation>
    <scope>NUCLEOTIDE SEQUENCE</scope>
    <source>
        <strain evidence="4">CHK178-16964</strain>
    </source>
</reference>
<dbReference type="InterPro" id="IPR003583">
    <property type="entry name" value="Hlx-hairpin-Hlx_DNA-bd_motif"/>
</dbReference>
<evidence type="ECO:0000313" key="4">
    <source>
        <dbReference type="EMBL" id="HJA72561.1"/>
    </source>
</evidence>
<dbReference type="GO" id="GO:0006281">
    <property type="term" value="P:DNA repair"/>
    <property type="evidence" value="ECO:0007669"/>
    <property type="project" value="InterPro"/>
</dbReference>